<feature type="transmembrane region" description="Helical" evidence="1">
    <location>
        <begin position="194"/>
        <end position="216"/>
    </location>
</feature>
<dbReference type="Proteomes" id="UP000674938">
    <property type="component" value="Unassembled WGS sequence"/>
</dbReference>
<gene>
    <name evidence="2" type="ORF">I6N95_26255</name>
</gene>
<evidence type="ECO:0000313" key="2">
    <source>
        <dbReference type="EMBL" id="MBP1044517.1"/>
    </source>
</evidence>
<dbReference type="EMBL" id="JAEEGA010000030">
    <property type="protein sequence ID" value="MBP1044517.1"/>
    <property type="molecule type" value="Genomic_DNA"/>
</dbReference>
<keyword evidence="3" id="KW-1185">Reference proteome</keyword>
<feature type="transmembrane region" description="Helical" evidence="1">
    <location>
        <begin position="163"/>
        <end position="187"/>
    </location>
</feature>
<reference evidence="2" key="1">
    <citation type="submission" date="2020-12" db="EMBL/GenBank/DDBJ databases">
        <title>Vagococcus allomyrinae sp. nov. and Enterococcus lavae sp. nov., isolated from the larvae of Allomyrina dichotoma.</title>
        <authorList>
            <person name="Lee S.D."/>
        </authorList>
    </citation>
    <scope>NUCLEOTIDE SEQUENCE</scope>
    <source>
        <strain evidence="2">BWB3-3</strain>
    </source>
</reference>
<comment type="caution">
    <text evidence="2">The sequence shown here is derived from an EMBL/GenBank/DDBJ whole genome shotgun (WGS) entry which is preliminary data.</text>
</comment>
<evidence type="ECO:0000313" key="3">
    <source>
        <dbReference type="Proteomes" id="UP000674938"/>
    </source>
</evidence>
<proteinExistence type="predicted"/>
<protein>
    <submittedName>
        <fullName evidence="2">Uncharacterized protein</fullName>
    </submittedName>
</protein>
<accession>A0A940SUN7</accession>
<name>A0A940SUN7_9ENTE</name>
<keyword evidence="1" id="KW-0812">Transmembrane</keyword>
<keyword evidence="1" id="KW-0472">Membrane</keyword>
<sequence>MTGGLIFKMELFKFLQDKKYLLAVLILAVLNTLTALFYSVLFTTTQHLGSESFLMRFSSVMTVVFVLLIFANGIFLFLFPFHVLSIDYKNNVMAMMIASGVNRSKLFFAKIGAVILLSLAVFIAVMAGPLVIGLVQMAIGGQINEFFASFVEIFNLFNLDIDVLAIVFSSLLSVLNSVVMITAATILMKGRNTAILVSIGFSMANSFISNFFNIFGFSTDISASSVSMVQGMTAAVSIAIFIFIGLRALQTQNL</sequence>
<evidence type="ECO:0000256" key="1">
    <source>
        <dbReference type="SAM" id="Phobius"/>
    </source>
</evidence>
<dbReference type="RefSeq" id="WP_209533038.1">
    <property type="nucleotide sequence ID" value="NZ_JAEEGA010000030.1"/>
</dbReference>
<keyword evidence="1" id="KW-1133">Transmembrane helix</keyword>
<feature type="transmembrane region" description="Helical" evidence="1">
    <location>
        <begin position="107"/>
        <end position="132"/>
    </location>
</feature>
<dbReference type="AlphaFoldDB" id="A0A940SUN7"/>
<feature type="transmembrane region" description="Helical" evidence="1">
    <location>
        <begin position="61"/>
        <end position="86"/>
    </location>
</feature>
<feature type="transmembrane region" description="Helical" evidence="1">
    <location>
        <begin position="228"/>
        <end position="249"/>
    </location>
</feature>
<organism evidence="2 3">
    <name type="scientific">Vagococcus allomyrinae</name>
    <dbReference type="NCBI Taxonomy" id="2794353"/>
    <lineage>
        <taxon>Bacteria</taxon>
        <taxon>Bacillati</taxon>
        <taxon>Bacillota</taxon>
        <taxon>Bacilli</taxon>
        <taxon>Lactobacillales</taxon>
        <taxon>Enterococcaceae</taxon>
        <taxon>Vagococcus</taxon>
    </lineage>
</organism>
<feature type="transmembrane region" description="Helical" evidence="1">
    <location>
        <begin position="20"/>
        <end position="41"/>
    </location>
</feature>